<reference evidence="1 2" key="1">
    <citation type="journal article" date="2023" name="Int. J. Syst. Evol. Microbiol.">
        <title>Methylocystis iwaonis sp. nov., a type II methane-oxidizing bacterium from surface soil of a rice paddy field in Japan, and emended description of the genus Methylocystis (ex Whittenbury et al. 1970) Bowman et al. 1993.</title>
        <authorList>
            <person name="Kaise H."/>
            <person name="Sawadogo J.B."/>
            <person name="Alam M.S."/>
            <person name="Ueno C."/>
            <person name="Dianou D."/>
            <person name="Shinjo R."/>
            <person name="Asakawa S."/>
        </authorList>
    </citation>
    <scope>NUCLEOTIDE SEQUENCE [LARGE SCALE GENOMIC DNA]</scope>
    <source>
        <strain evidence="1 2">SS37A-Re</strain>
    </source>
</reference>
<proteinExistence type="predicted"/>
<keyword evidence="2" id="KW-1185">Reference proteome</keyword>
<evidence type="ECO:0000313" key="1">
    <source>
        <dbReference type="EMBL" id="BDV33174.1"/>
    </source>
</evidence>
<protein>
    <submittedName>
        <fullName evidence="1">Uncharacterized protein</fullName>
    </submittedName>
</protein>
<gene>
    <name evidence="1" type="ORF">SS37A_07030</name>
</gene>
<sequence length="76" mass="8604">MAQDEPIEVEAFYRYGYRGRDMIAIRAPFAMSADAEIVDRRVRVGNEAHRVRGVFRQISGPIQKGEPIGVEIDARV</sequence>
<dbReference type="EMBL" id="AP027142">
    <property type="protein sequence ID" value="BDV33174.1"/>
    <property type="molecule type" value="Genomic_DNA"/>
</dbReference>
<dbReference type="Proteomes" id="UP001317629">
    <property type="component" value="Chromosome"/>
</dbReference>
<dbReference type="RefSeq" id="WP_281930514.1">
    <property type="nucleotide sequence ID" value="NZ_AP027142.1"/>
</dbReference>
<accession>A0ABM8E5J6</accession>
<name>A0ABM8E5J6_9HYPH</name>
<organism evidence="1 2">
    <name type="scientific">Methylocystis iwaonis</name>
    <dbReference type="NCBI Taxonomy" id="2885079"/>
    <lineage>
        <taxon>Bacteria</taxon>
        <taxon>Pseudomonadati</taxon>
        <taxon>Pseudomonadota</taxon>
        <taxon>Alphaproteobacteria</taxon>
        <taxon>Hyphomicrobiales</taxon>
        <taxon>Methylocystaceae</taxon>
        <taxon>Methylocystis</taxon>
    </lineage>
</organism>
<evidence type="ECO:0000313" key="2">
    <source>
        <dbReference type="Proteomes" id="UP001317629"/>
    </source>
</evidence>